<dbReference type="PANTHER" id="PTHR48079:SF6">
    <property type="entry name" value="NAD(P)-BINDING DOMAIN-CONTAINING PROTEIN-RELATED"/>
    <property type="match status" value="1"/>
</dbReference>
<evidence type="ECO:0000313" key="2">
    <source>
        <dbReference type="EMBL" id="MDM5270911.1"/>
    </source>
</evidence>
<evidence type="ECO:0000313" key="3">
    <source>
        <dbReference type="Proteomes" id="UP001169069"/>
    </source>
</evidence>
<dbReference type="SUPFAM" id="SSF51735">
    <property type="entry name" value="NAD(P)-binding Rossmann-fold domains"/>
    <property type="match status" value="1"/>
</dbReference>
<comment type="caution">
    <text evidence="2">The sequence shown here is derived from an EMBL/GenBank/DDBJ whole genome shotgun (WGS) entry which is preliminary data.</text>
</comment>
<dbReference type="EMBL" id="JAQIBD010000001">
    <property type="protein sequence ID" value="MDM5270911.1"/>
    <property type="molecule type" value="Genomic_DNA"/>
</dbReference>
<organism evidence="2 3">
    <name type="scientific">Sulfurovum zhangzhouensis</name>
    <dbReference type="NCBI Taxonomy" id="3019067"/>
    <lineage>
        <taxon>Bacteria</taxon>
        <taxon>Pseudomonadati</taxon>
        <taxon>Campylobacterota</taxon>
        <taxon>Epsilonproteobacteria</taxon>
        <taxon>Campylobacterales</taxon>
        <taxon>Sulfurovaceae</taxon>
        <taxon>Sulfurovum</taxon>
    </lineage>
</organism>
<protein>
    <submittedName>
        <fullName evidence="2">SDR family oxidoreductase</fullName>
    </submittedName>
</protein>
<sequence>MKILLTGANGYIGRRLKQKLLSQEVSLRLLVRNPKSLDVSVHQEAEVFQGDTFDLQSLERALKGIDVAYYLIHSLQAPNYRELDKQSAQNFLNAAIKCSVKRIIYLGGLGVKEHASEHLLSRIETGEILSSRPELIQTIWIRAGVIIGSGSASFEIIRHLTEKLPVMVTPKWVNTLAQPIGVDDVITYLDSAKDLKSSQNLMVDIGSETMTYKEMMLSCAKALGLHRIILPLPILTIKLSSYWLNLFTPVPYNVAKSLIEGLSSEVVIQNENAKEYFPHIHPSSFQESVHKAIHEMENNQVYSRWSDAGGGVDLWEEQHTHDPSTAILMDRQRIPLDGISKEQLFRTFCSIGGKEGWFGYDWLWKIRGGMDKLIGGAGLNRGRRDTHSLRIGESVDFWRVEDLIPNERLLLRAQMKVPGKAWLEFKLQDDEFIQTAYFYPRGLWGRLYWYLLTPVHYTVFRNMIRSIYQKAKQTP</sequence>
<gene>
    <name evidence="2" type="ORF">PGH07_01820</name>
</gene>
<name>A0ABT7QVQ9_9BACT</name>
<accession>A0ABT7QVQ9</accession>
<reference evidence="2" key="1">
    <citation type="submission" date="2023-01" db="EMBL/GenBank/DDBJ databases">
        <title>Sulfurovum sp. zt1-1 genome assembly.</title>
        <authorList>
            <person name="Wang J."/>
        </authorList>
    </citation>
    <scope>NUCLEOTIDE SEQUENCE</scope>
    <source>
        <strain evidence="2">Zt1-1</strain>
    </source>
</reference>
<dbReference type="Gene3D" id="3.40.50.720">
    <property type="entry name" value="NAD(P)-binding Rossmann-like Domain"/>
    <property type="match status" value="1"/>
</dbReference>
<proteinExistence type="predicted"/>
<dbReference type="Pfam" id="PF11066">
    <property type="entry name" value="DUF2867"/>
    <property type="match status" value="1"/>
</dbReference>
<evidence type="ECO:0000259" key="1">
    <source>
        <dbReference type="Pfam" id="PF13460"/>
    </source>
</evidence>
<dbReference type="InterPro" id="IPR036291">
    <property type="entry name" value="NAD(P)-bd_dom_sf"/>
</dbReference>
<feature type="domain" description="NAD(P)-binding" evidence="1">
    <location>
        <begin position="7"/>
        <end position="117"/>
    </location>
</feature>
<dbReference type="InterPro" id="IPR016040">
    <property type="entry name" value="NAD(P)-bd_dom"/>
</dbReference>
<keyword evidence="3" id="KW-1185">Reference proteome</keyword>
<dbReference type="InterPro" id="IPR051783">
    <property type="entry name" value="NAD(P)-dependent_oxidoreduct"/>
</dbReference>
<dbReference type="Pfam" id="PF13460">
    <property type="entry name" value="NAD_binding_10"/>
    <property type="match status" value="1"/>
</dbReference>
<dbReference type="RefSeq" id="WP_289412187.1">
    <property type="nucleotide sequence ID" value="NZ_JAQIBD010000001.1"/>
</dbReference>
<dbReference type="Proteomes" id="UP001169069">
    <property type="component" value="Unassembled WGS sequence"/>
</dbReference>
<dbReference type="PANTHER" id="PTHR48079">
    <property type="entry name" value="PROTEIN YEEZ"/>
    <property type="match status" value="1"/>
</dbReference>
<dbReference type="InterPro" id="IPR021295">
    <property type="entry name" value="DUF2867"/>
</dbReference>